<dbReference type="SMART" id="SM01103">
    <property type="entry name" value="CRS1_YhbY"/>
    <property type="match status" value="1"/>
</dbReference>
<reference evidence="6" key="2">
    <citation type="journal article" date="2017" name="Nat. Plants">
        <title>The Aegilops tauschii genome reveals multiple impacts of transposons.</title>
        <authorList>
            <person name="Zhao G."/>
            <person name="Zou C."/>
            <person name="Li K."/>
            <person name="Wang K."/>
            <person name="Li T."/>
            <person name="Gao L."/>
            <person name="Zhang X."/>
            <person name="Wang H."/>
            <person name="Yang Z."/>
            <person name="Liu X."/>
            <person name="Jiang W."/>
            <person name="Mao L."/>
            <person name="Kong X."/>
            <person name="Jiao Y."/>
            <person name="Jia J."/>
        </authorList>
    </citation>
    <scope>NUCLEOTIDE SEQUENCE [LARGE SCALE GENOMIC DNA]</scope>
    <source>
        <strain evidence="6">cv. AL8/78</strain>
    </source>
</reference>
<reference evidence="6" key="1">
    <citation type="journal article" date="2014" name="Science">
        <title>Ancient hybridizations among the ancestral genomes of bread wheat.</title>
        <authorList>
            <consortium name="International Wheat Genome Sequencing Consortium,"/>
            <person name="Marcussen T."/>
            <person name="Sandve S.R."/>
            <person name="Heier L."/>
            <person name="Spannagl M."/>
            <person name="Pfeifer M."/>
            <person name="Jakobsen K.S."/>
            <person name="Wulff B.B."/>
            <person name="Steuernagel B."/>
            <person name="Mayer K.F."/>
            <person name="Olsen O.A."/>
        </authorList>
    </citation>
    <scope>NUCLEOTIDE SEQUENCE [LARGE SCALE GENOMIC DNA]</scope>
    <source>
        <strain evidence="6">cv. AL8/78</strain>
    </source>
</reference>
<dbReference type="InterPro" id="IPR001890">
    <property type="entry name" value="RNA-binding_CRM"/>
</dbReference>
<dbReference type="Gramene" id="AET1Gv20221200.2">
    <property type="protein sequence ID" value="AET1Gv20221200.2"/>
    <property type="gene ID" value="AET1Gv20221200"/>
</dbReference>
<proteinExistence type="predicted"/>
<dbReference type="InterPro" id="IPR035920">
    <property type="entry name" value="YhbY-like_sf"/>
</dbReference>
<evidence type="ECO:0000256" key="1">
    <source>
        <dbReference type="ARBA" id="ARBA00022884"/>
    </source>
</evidence>
<dbReference type="EnsemblPlants" id="AET1Gv20221200.2">
    <property type="protein sequence ID" value="AET1Gv20221200.2"/>
    <property type="gene ID" value="AET1Gv20221200"/>
</dbReference>
<evidence type="ECO:0000313" key="5">
    <source>
        <dbReference type="EnsemblPlants" id="AET1Gv20221200.2"/>
    </source>
</evidence>
<feature type="compositionally biased region" description="Basic and acidic residues" evidence="3">
    <location>
        <begin position="106"/>
        <end position="121"/>
    </location>
</feature>
<dbReference type="Proteomes" id="UP000015105">
    <property type="component" value="Chromosome 1D"/>
</dbReference>
<keyword evidence="6" id="KW-1185">Reference proteome</keyword>
<evidence type="ECO:0000259" key="4">
    <source>
        <dbReference type="PROSITE" id="PS51295"/>
    </source>
</evidence>
<reference evidence="5" key="4">
    <citation type="submission" date="2019-03" db="UniProtKB">
        <authorList>
            <consortium name="EnsemblPlants"/>
        </authorList>
    </citation>
    <scope>IDENTIFICATION</scope>
</reference>
<feature type="compositionally biased region" description="Acidic residues" evidence="3">
    <location>
        <begin position="450"/>
        <end position="460"/>
    </location>
</feature>
<dbReference type="GO" id="GO:0003723">
    <property type="term" value="F:RNA binding"/>
    <property type="evidence" value="ECO:0007669"/>
    <property type="project" value="UniProtKB-UniRule"/>
</dbReference>
<sequence>APPAKPSPIPPTRRRRRLPELPAARRRGRPSMWALRSLRRTLPKAASSSLHRRCAPSISSVGFKAWGGGGEAAAASISAALVPAGAGGGGVCRRLMSTSKGRSIRSKVEKRMGRETGRTQKELRHAVKLRKKLMTEDERLIHSMRRAKKKVALLLQKLKKYELPDLPAPRHDPELLTAEQLQAYKKIGFRNRNYVPVGVRGVFGGVVQNMHMHWKFHETVQVCCDNFPKEKIKEMASMLTRLSGGIVVNIHNTKTIIMFRGRNYRQPKNLIPFNTLTKRKALFKARYEQALESQKLNIKKIETQLRRKGINPEDPVAMASIQRVASRFFRAIDEQQGTPYVFHGDKQPTAGTTELKEADVEPAEDSDQEELDNFIAEIENAAEKQWEEEEAAEKEETSRLQYRYREEMMGERRGFNRSYDNSDADDRTQGRYRRDNDNNKWATDTRRWDDDSEIEASGEDVGERRGFGRRYDNSDAEDRSQGRYRRENKNNRRTSGSSRLDDDTEASGEDWDTDDGRDSMVCFDKERHIPDEHPRRFDSMRHDRSSSSHRQNYMPGASRSPSRTPKNAVSVSDDSEDDVSDSEDDEVWGADYKEETSSSAPKVNFPNYKSSREEDTGDNWMRGGRTSRTKKNTDEDWDSD</sequence>
<feature type="region of interest" description="Disordered" evidence="3">
    <location>
        <begin position="1"/>
        <end position="28"/>
    </location>
</feature>
<feature type="compositionally biased region" description="Pro residues" evidence="3">
    <location>
        <begin position="1"/>
        <end position="11"/>
    </location>
</feature>
<feature type="region of interest" description="Disordered" evidence="3">
    <location>
        <begin position="99"/>
        <end position="121"/>
    </location>
</feature>
<dbReference type="PANTHER" id="PTHR31426">
    <property type="entry name" value="GROUP II INTRON SPLICING FACTOR CRS1-LIKE"/>
    <property type="match status" value="1"/>
</dbReference>
<evidence type="ECO:0000256" key="3">
    <source>
        <dbReference type="SAM" id="MobiDB-lite"/>
    </source>
</evidence>
<feature type="region of interest" description="Disordered" evidence="3">
    <location>
        <begin position="415"/>
        <end position="640"/>
    </location>
</feature>
<feature type="compositionally biased region" description="Acidic residues" evidence="3">
    <location>
        <begin position="502"/>
        <end position="513"/>
    </location>
</feature>
<accession>A0A452XYU8</accession>
<evidence type="ECO:0000313" key="6">
    <source>
        <dbReference type="Proteomes" id="UP000015105"/>
    </source>
</evidence>
<dbReference type="Gene3D" id="3.30.110.60">
    <property type="entry name" value="YhbY-like"/>
    <property type="match status" value="1"/>
</dbReference>
<reference evidence="5" key="3">
    <citation type="journal article" date="2017" name="Nature">
        <title>Genome sequence of the progenitor of the wheat D genome Aegilops tauschii.</title>
        <authorList>
            <person name="Luo M.C."/>
            <person name="Gu Y.Q."/>
            <person name="Puiu D."/>
            <person name="Wang H."/>
            <person name="Twardziok S.O."/>
            <person name="Deal K.R."/>
            <person name="Huo N."/>
            <person name="Zhu T."/>
            <person name="Wang L."/>
            <person name="Wang Y."/>
            <person name="McGuire P.E."/>
            <person name="Liu S."/>
            <person name="Long H."/>
            <person name="Ramasamy R.K."/>
            <person name="Rodriguez J.C."/>
            <person name="Van S.L."/>
            <person name="Yuan L."/>
            <person name="Wang Z."/>
            <person name="Xia Z."/>
            <person name="Xiao L."/>
            <person name="Anderson O.D."/>
            <person name="Ouyang S."/>
            <person name="Liang Y."/>
            <person name="Zimin A.V."/>
            <person name="Pertea G."/>
            <person name="Qi P."/>
            <person name="Bennetzen J.L."/>
            <person name="Dai X."/>
            <person name="Dawson M.W."/>
            <person name="Muller H.G."/>
            <person name="Kugler K."/>
            <person name="Rivarola-Duarte L."/>
            <person name="Spannagl M."/>
            <person name="Mayer K.F.X."/>
            <person name="Lu F.H."/>
            <person name="Bevan M.W."/>
            <person name="Leroy P."/>
            <person name="Li P."/>
            <person name="You F.M."/>
            <person name="Sun Q."/>
            <person name="Liu Z."/>
            <person name="Lyons E."/>
            <person name="Wicker T."/>
            <person name="Salzberg S.L."/>
            <person name="Devos K.M."/>
            <person name="Dvorak J."/>
        </authorList>
    </citation>
    <scope>NUCLEOTIDE SEQUENCE [LARGE SCALE GENOMIC DNA]</scope>
    <source>
        <strain evidence="5">cv. AL8/78</strain>
    </source>
</reference>
<dbReference type="STRING" id="200361.A0A452XYU8"/>
<evidence type="ECO:0000256" key="2">
    <source>
        <dbReference type="PROSITE-ProRule" id="PRU00626"/>
    </source>
</evidence>
<feature type="compositionally biased region" description="Acidic residues" evidence="3">
    <location>
        <begin position="573"/>
        <end position="588"/>
    </location>
</feature>
<dbReference type="Pfam" id="PF01985">
    <property type="entry name" value="CRS1_YhbY"/>
    <property type="match status" value="1"/>
</dbReference>
<dbReference type="InterPro" id="IPR040286">
    <property type="entry name" value="At3g25440-like"/>
</dbReference>
<dbReference type="SUPFAM" id="SSF75471">
    <property type="entry name" value="YhbY-like"/>
    <property type="match status" value="1"/>
</dbReference>
<feature type="compositionally biased region" description="Basic and acidic residues" evidence="3">
    <location>
        <begin position="461"/>
        <end position="490"/>
    </location>
</feature>
<protein>
    <recommendedName>
        <fullName evidence="4">CRM domain-containing protein</fullName>
    </recommendedName>
</protein>
<feature type="compositionally biased region" description="Basic and acidic residues" evidence="3">
    <location>
        <begin position="424"/>
        <end position="449"/>
    </location>
</feature>
<feature type="region of interest" description="Disordered" evidence="3">
    <location>
        <begin position="339"/>
        <end position="368"/>
    </location>
</feature>
<reference evidence="5" key="5">
    <citation type="journal article" date="2021" name="G3 (Bethesda)">
        <title>Aegilops tauschii genome assembly Aet v5.0 features greater sequence contiguity and improved annotation.</title>
        <authorList>
            <person name="Wang L."/>
            <person name="Zhu T."/>
            <person name="Rodriguez J.C."/>
            <person name="Deal K.R."/>
            <person name="Dubcovsky J."/>
            <person name="McGuire P.E."/>
            <person name="Lux T."/>
            <person name="Spannagl M."/>
            <person name="Mayer K.F.X."/>
            <person name="Baldrich P."/>
            <person name="Meyers B.C."/>
            <person name="Huo N."/>
            <person name="Gu Y.Q."/>
            <person name="Zhou H."/>
            <person name="Devos K.M."/>
            <person name="Bennetzen J.L."/>
            <person name="Unver T."/>
            <person name="Budak H."/>
            <person name="Gulick P.J."/>
            <person name="Galiba G."/>
            <person name="Kalapos B."/>
            <person name="Nelson D.R."/>
            <person name="Li P."/>
            <person name="You F.M."/>
            <person name="Luo M.C."/>
            <person name="Dvorak J."/>
        </authorList>
    </citation>
    <scope>NUCLEOTIDE SEQUENCE [LARGE SCALE GENOMIC DNA]</scope>
    <source>
        <strain evidence="5">cv. AL8/78</strain>
    </source>
</reference>
<name>A0A452XYU8_AEGTS</name>
<keyword evidence="1 2" id="KW-0694">RNA-binding</keyword>
<organism evidence="5 6">
    <name type="scientific">Aegilops tauschii subsp. strangulata</name>
    <name type="common">Goatgrass</name>
    <dbReference type="NCBI Taxonomy" id="200361"/>
    <lineage>
        <taxon>Eukaryota</taxon>
        <taxon>Viridiplantae</taxon>
        <taxon>Streptophyta</taxon>
        <taxon>Embryophyta</taxon>
        <taxon>Tracheophyta</taxon>
        <taxon>Spermatophyta</taxon>
        <taxon>Magnoliopsida</taxon>
        <taxon>Liliopsida</taxon>
        <taxon>Poales</taxon>
        <taxon>Poaceae</taxon>
        <taxon>BOP clade</taxon>
        <taxon>Pooideae</taxon>
        <taxon>Triticodae</taxon>
        <taxon>Triticeae</taxon>
        <taxon>Triticinae</taxon>
        <taxon>Aegilops</taxon>
    </lineage>
</organism>
<dbReference type="PANTHER" id="PTHR31426:SF4">
    <property type="entry name" value="CRM-DOMAIN CONTAINING FACTOR CFM9, MITOCHONDRIAL"/>
    <property type="match status" value="1"/>
</dbReference>
<dbReference type="PROSITE" id="PS51295">
    <property type="entry name" value="CRM"/>
    <property type="match status" value="1"/>
</dbReference>
<dbReference type="AlphaFoldDB" id="A0A452XYU8"/>
<feature type="domain" description="CRM" evidence="4">
    <location>
        <begin position="174"/>
        <end position="271"/>
    </location>
</feature>
<feature type="compositionally biased region" description="Basic and acidic residues" evidence="3">
    <location>
        <begin position="514"/>
        <end position="546"/>
    </location>
</feature>